<name>A0AA37UE47_9MICO</name>
<proteinExistence type="predicted"/>
<feature type="transmembrane region" description="Helical" evidence="1">
    <location>
        <begin position="6"/>
        <end position="28"/>
    </location>
</feature>
<comment type="caution">
    <text evidence="2">The sequence shown here is derived from an EMBL/GenBank/DDBJ whole genome shotgun (WGS) entry which is preliminary data.</text>
</comment>
<dbReference type="Proteomes" id="UP001157160">
    <property type="component" value="Unassembled WGS sequence"/>
</dbReference>
<organism evidence="2 3">
    <name type="scientific">Arenivirga flava</name>
    <dbReference type="NCBI Taxonomy" id="1930060"/>
    <lineage>
        <taxon>Bacteria</taxon>
        <taxon>Bacillati</taxon>
        <taxon>Actinomycetota</taxon>
        <taxon>Actinomycetes</taxon>
        <taxon>Micrococcales</taxon>
        <taxon>Microbacteriaceae</taxon>
        <taxon>Arenivirga</taxon>
    </lineage>
</organism>
<gene>
    <name evidence="2" type="ORF">GCM10025874_06210</name>
</gene>
<accession>A0AA37UE47</accession>
<dbReference type="AlphaFoldDB" id="A0AA37UE47"/>
<keyword evidence="1" id="KW-0472">Membrane</keyword>
<reference evidence="2 3" key="1">
    <citation type="journal article" date="2014" name="Int. J. Syst. Evol. Microbiol.">
        <title>Complete genome sequence of Corynebacterium casei LMG S-19264T (=DSM 44701T), isolated from a smear-ripened cheese.</title>
        <authorList>
            <consortium name="US DOE Joint Genome Institute (JGI-PGF)"/>
            <person name="Walter F."/>
            <person name="Albersmeier A."/>
            <person name="Kalinowski J."/>
            <person name="Ruckert C."/>
        </authorList>
    </citation>
    <scope>NUCLEOTIDE SEQUENCE [LARGE SCALE GENOMIC DNA]</scope>
    <source>
        <strain evidence="2 3">NBRC 112289</strain>
    </source>
</reference>
<keyword evidence="3" id="KW-1185">Reference proteome</keyword>
<evidence type="ECO:0000313" key="3">
    <source>
        <dbReference type="Proteomes" id="UP001157160"/>
    </source>
</evidence>
<dbReference type="RefSeq" id="WP_284229911.1">
    <property type="nucleotide sequence ID" value="NZ_BSUL01000001.1"/>
</dbReference>
<protein>
    <submittedName>
        <fullName evidence="2">Uncharacterized protein</fullName>
    </submittedName>
</protein>
<keyword evidence="1" id="KW-0812">Transmembrane</keyword>
<dbReference type="EMBL" id="BSUL01000001">
    <property type="protein sequence ID" value="GMA27368.1"/>
    <property type="molecule type" value="Genomic_DNA"/>
</dbReference>
<keyword evidence="1" id="KW-1133">Transmembrane helix</keyword>
<evidence type="ECO:0000313" key="2">
    <source>
        <dbReference type="EMBL" id="GMA27368.1"/>
    </source>
</evidence>
<evidence type="ECO:0000256" key="1">
    <source>
        <dbReference type="SAM" id="Phobius"/>
    </source>
</evidence>
<sequence length="62" mass="6713">MTSSIPYLATVGYILVPVLVAVLAYLAIRFGVQHGVRSALADADRRRLRERLEREGDGSVGG</sequence>